<dbReference type="InterPro" id="IPR000182">
    <property type="entry name" value="GNAT_dom"/>
</dbReference>
<dbReference type="PROSITE" id="PS51186">
    <property type="entry name" value="GNAT"/>
    <property type="match status" value="1"/>
</dbReference>
<dbReference type="SUPFAM" id="SSF55729">
    <property type="entry name" value="Acyl-CoA N-acyltransferases (Nat)"/>
    <property type="match status" value="1"/>
</dbReference>
<evidence type="ECO:0000259" key="1">
    <source>
        <dbReference type="PROSITE" id="PS51186"/>
    </source>
</evidence>
<proteinExistence type="predicted"/>
<reference evidence="3 5" key="2">
    <citation type="submission" date="2018-08" db="EMBL/GenBank/DDBJ databases">
        <title>A genome reference for cultivated species of the human gut microbiota.</title>
        <authorList>
            <person name="Zou Y."/>
            <person name="Xue W."/>
            <person name="Luo G."/>
        </authorList>
    </citation>
    <scope>NUCLEOTIDE SEQUENCE [LARGE SCALE GENOMIC DNA]</scope>
    <source>
        <strain evidence="3 5">AM42-1AC</strain>
    </source>
</reference>
<dbReference type="InterPro" id="IPR051531">
    <property type="entry name" value="N-acetyltransferase"/>
</dbReference>
<dbReference type="Proteomes" id="UP000095453">
    <property type="component" value="Unassembled WGS sequence"/>
</dbReference>
<name>A0A173W122_9FIRM</name>
<gene>
    <name evidence="3" type="ORF">DW914_19440</name>
    <name evidence="2" type="ORF">ERS852444_03679</name>
</gene>
<dbReference type="PANTHER" id="PTHR43792:SF1">
    <property type="entry name" value="N-ACETYLTRANSFERASE DOMAIN-CONTAINING PROTEIN"/>
    <property type="match status" value="1"/>
</dbReference>
<reference evidence="2 4" key="1">
    <citation type="submission" date="2015-09" db="EMBL/GenBank/DDBJ databases">
        <authorList>
            <consortium name="Pathogen Informatics"/>
        </authorList>
    </citation>
    <scope>NUCLEOTIDE SEQUENCE [LARGE SCALE GENOMIC DNA]</scope>
    <source>
        <strain evidence="2 4">2789STDY5608887</strain>
    </source>
</reference>
<dbReference type="AlphaFoldDB" id="A0A173W122"/>
<dbReference type="RefSeq" id="WP_055172538.1">
    <property type="nucleotide sequence ID" value="NZ_CABJFX010000102.1"/>
</dbReference>
<accession>A0A173W122</accession>
<dbReference type="PANTHER" id="PTHR43792">
    <property type="entry name" value="GNAT FAMILY, PUTATIVE (AFU_ORTHOLOGUE AFUA_3G00765)-RELATED-RELATED"/>
    <property type="match status" value="1"/>
</dbReference>
<dbReference type="Pfam" id="PF13302">
    <property type="entry name" value="Acetyltransf_3"/>
    <property type="match status" value="1"/>
</dbReference>
<dbReference type="InterPro" id="IPR016181">
    <property type="entry name" value="Acyl_CoA_acyltransferase"/>
</dbReference>
<dbReference type="EMBL" id="CYXX01000072">
    <property type="protein sequence ID" value="CUN31908.1"/>
    <property type="molecule type" value="Genomic_DNA"/>
</dbReference>
<dbReference type="Gene3D" id="3.40.630.30">
    <property type="match status" value="1"/>
</dbReference>
<dbReference type="Proteomes" id="UP000283492">
    <property type="component" value="Unassembled WGS sequence"/>
</dbReference>
<dbReference type="GO" id="GO:0016747">
    <property type="term" value="F:acyltransferase activity, transferring groups other than amino-acyl groups"/>
    <property type="evidence" value="ECO:0007669"/>
    <property type="project" value="InterPro"/>
</dbReference>
<dbReference type="EMBL" id="QSFX01000102">
    <property type="protein sequence ID" value="RHA80969.1"/>
    <property type="molecule type" value="Genomic_DNA"/>
</dbReference>
<evidence type="ECO:0000313" key="5">
    <source>
        <dbReference type="Proteomes" id="UP000283492"/>
    </source>
</evidence>
<evidence type="ECO:0000313" key="3">
    <source>
        <dbReference type="EMBL" id="RHA80969.1"/>
    </source>
</evidence>
<keyword evidence="3" id="KW-0808">Transferase</keyword>
<evidence type="ECO:0000313" key="2">
    <source>
        <dbReference type="EMBL" id="CUN31908.1"/>
    </source>
</evidence>
<sequence length="158" mass="18125">MIITLETRTADSVRTYFEKANRPEIKQVLPQKAKTVEEALADYEETLLPNATSFGQTVYVDGKYVGDVWCYCIDMDDEPNCMLSFCIFELEYWSKGIATSAVNMFIKNVCERYNVKTIGAFTFAHNNASIRVLEKNGFVVIEEFEEDGVLSKYLQYEC</sequence>
<evidence type="ECO:0000313" key="4">
    <source>
        <dbReference type="Proteomes" id="UP000095453"/>
    </source>
</evidence>
<protein>
    <submittedName>
        <fullName evidence="3">N-acetyltransferase</fullName>
    </submittedName>
</protein>
<feature type="domain" description="N-acetyltransferase" evidence="1">
    <location>
        <begin position="11"/>
        <end position="155"/>
    </location>
</feature>
<organism evidence="2 4">
    <name type="scientific">Roseburia inulinivorans</name>
    <dbReference type="NCBI Taxonomy" id="360807"/>
    <lineage>
        <taxon>Bacteria</taxon>
        <taxon>Bacillati</taxon>
        <taxon>Bacillota</taxon>
        <taxon>Clostridia</taxon>
        <taxon>Lachnospirales</taxon>
        <taxon>Lachnospiraceae</taxon>
        <taxon>Roseburia</taxon>
    </lineage>
</organism>